<keyword evidence="10" id="KW-1185">Reference proteome</keyword>
<comment type="similarity">
    <text evidence="2 7">Belongs to the ExbD/TolR family.</text>
</comment>
<organism evidence="9 10">
    <name type="scientific">Pyxidicoccus fallax</name>
    <dbReference type="NCBI Taxonomy" id="394095"/>
    <lineage>
        <taxon>Bacteria</taxon>
        <taxon>Pseudomonadati</taxon>
        <taxon>Myxococcota</taxon>
        <taxon>Myxococcia</taxon>
        <taxon>Myxococcales</taxon>
        <taxon>Cystobacterineae</taxon>
        <taxon>Myxococcaceae</taxon>
        <taxon>Pyxidicoccus</taxon>
    </lineage>
</organism>
<evidence type="ECO:0000256" key="2">
    <source>
        <dbReference type="ARBA" id="ARBA00005811"/>
    </source>
</evidence>
<dbReference type="Pfam" id="PF02472">
    <property type="entry name" value="ExbD"/>
    <property type="match status" value="1"/>
</dbReference>
<feature type="transmembrane region" description="Helical" evidence="8">
    <location>
        <begin position="36"/>
        <end position="57"/>
    </location>
</feature>
<accession>A0A848LS50</accession>
<keyword evidence="7" id="KW-0653">Protein transport</keyword>
<keyword evidence="7" id="KW-0813">Transport</keyword>
<dbReference type="Proteomes" id="UP000518300">
    <property type="component" value="Unassembled WGS sequence"/>
</dbReference>
<proteinExistence type="inferred from homology"/>
<evidence type="ECO:0000256" key="8">
    <source>
        <dbReference type="SAM" id="Phobius"/>
    </source>
</evidence>
<keyword evidence="6 8" id="KW-0472">Membrane</keyword>
<evidence type="ECO:0000256" key="3">
    <source>
        <dbReference type="ARBA" id="ARBA00022475"/>
    </source>
</evidence>
<dbReference type="InterPro" id="IPR003400">
    <property type="entry name" value="ExbD"/>
</dbReference>
<dbReference type="AlphaFoldDB" id="A0A848LS50"/>
<evidence type="ECO:0000313" key="9">
    <source>
        <dbReference type="EMBL" id="NMO20450.1"/>
    </source>
</evidence>
<sequence length="194" mass="21175">MAIQVPGKRYGKRLQHSKVFGHGGGHGKKSGYADLLITPLVDMFVIIVLFLIANFSATGEVLMMTKDIELPEAANVKEVEMHPVVMVSNDQVSVSGTIVGRVEDLTKDEYLNIPALEEKLRDMKKQYEDLHAMAKDDANGFKGDINIQAHKDVEYAIIKRVMFSCATAGYNNINFAVLTIAGDAAAGPTAQVTH</sequence>
<dbReference type="EMBL" id="JABBJJ010000245">
    <property type="protein sequence ID" value="NMO20450.1"/>
    <property type="molecule type" value="Genomic_DNA"/>
</dbReference>
<dbReference type="RefSeq" id="WP_169349666.1">
    <property type="nucleotide sequence ID" value="NZ_JABBJJ010000245.1"/>
</dbReference>
<comment type="subcellular location">
    <subcellularLocation>
        <location evidence="1">Cell membrane</location>
        <topology evidence="1">Single-pass membrane protein</topology>
    </subcellularLocation>
    <subcellularLocation>
        <location evidence="7">Cell membrane</location>
        <topology evidence="7">Single-pass type II membrane protein</topology>
    </subcellularLocation>
</comment>
<name>A0A848LS50_9BACT</name>
<dbReference type="GO" id="GO:0022857">
    <property type="term" value="F:transmembrane transporter activity"/>
    <property type="evidence" value="ECO:0007669"/>
    <property type="project" value="InterPro"/>
</dbReference>
<keyword evidence="5 8" id="KW-1133">Transmembrane helix</keyword>
<evidence type="ECO:0000313" key="10">
    <source>
        <dbReference type="Proteomes" id="UP000518300"/>
    </source>
</evidence>
<dbReference type="GO" id="GO:0005886">
    <property type="term" value="C:plasma membrane"/>
    <property type="evidence" value="ECO:0007669"/>
    <property type="project" value="UniProtKB-SubCell"/>
</dbReference>
<keyword evidence="3" id="KW-1003">Cell membrane</keyword>
<comment type="caution">
    <text evidence="9">The sequence shown here is derived from an EMBL/GenBank/DDBJ whole genome shotgun (WGS) entry which is preliminary data.</text>
</comment>
<reference evidence="9 10" key="1">
    <citation type="submission" date="2020-04" db="EMBL/GenBank/DDBJ databases">
        <title>Draft genome of Pyxidicoccus fallax type strain.</title>
        <authorList>
            <person name="Whitworth D.E."/>
        </authorList>
    </citation>
    <scope>NUCLEOTIDE SEQUENCE [LARGE SCALE GENOMIC DNA]</scope>
    <source>
        <strain evidence="9 10">DSM 14698</strain>
    </source>
</reference>
<evidence type="ECO:0000256" key="6">
    <source>
        <dbReference type="ARBA" id="ARBA00023136"/>
    </source>
</evidence>
<keyword evidence="4 7" id="KW-0812">Transmembrane</keyword>
<evidence type="ECO:0000256" key="4">
    <source>
        <dbReference type="ARBA" id="ARBA00022692"/>
    </source>
</evidence>
<evidence type="ECO:0000256" key="1">
    <source>
        <dbReference type="ARBA" id="ARBA00004162"/>
    </source>
</evidence>
<gene>
    <name evidence="9" type="ORF">HG543_37160</name>
</gene>
<evidence type="ECO:0000256" key="5">
    <source>
        <dbReference type="ARBA" id="ARBA00022989"/>
    </source>
</evidence>
<dbReference type="GO" id="GO:0015031">
    <property type="term" value="P:protein transport"/>
    <property type="evidence" value="ECO:0007669"/>
    <property type="project" value="UniProtKB-KW"/>
</dbReference>
<protein>
    <submittedName>
        <fullName evidence="9">Biopolymer transporter ExbD</fullName>
    </submittedName>
</protein>
<evidence type="ECO:0000256" key="7">
    <source>
        <dbReference type="RuleBase" id="RU003879"/>
    </source>
</evidence>